<dbReference type="OMA" id="HLVEMIY"/>
<dbReference type="PROSITE" id="PS50404">
    <property type="entry name" value="GST_NTER"/>
    <property type="match status" value="1"/>
</dbReference>
<sequence>MAEKPKLHYSNARGRMESTRWLPAAAGVEVEKFLESAEDLEKLRNDGSFMFQQMPMVKIDGMKLVQTRAILNYIASKYNLYRKDIKERVLIDMYTEGIADLDTKLALIQQRTKNRYFPAFEKISESNGQDYLVGNKLSWADIHLVELLYYMEELDSSLIFSFPLLKALKTRISNLPMVKKFLQPGSPRKSLMDEKSLEEARKIFRF</sequence>
<evidence type="ECO:0000256" key="1">
    <source>
        <dbReference type="ARBA" id="ARBA00011055"/>
    </source>
</evidence>
<comment type="similarity">
    <text evidence="1">Belongs to the GST superfamily. Alpha family.</text>
</comment>
<dbReference type="Pfam" id="PF14497">
    <property type="entry name" value="GST_C_3"/>
    <property type="match status" value="1"/>
</dbReference>
<dbReference type="InterPro" id="IPR036282">
    <property type="entry name" value="Glutathione-S-Trfase_C_sf"/>
</dbReference>
<proteinExistence type="inferred from homology"/>
<keyword evidence="7" id="KW-1185">Reference proteome</keyword>
<dbReference type="PRINTS" id="PR01266">
    <property type="entry name" value="GSTRNSFRASEA"/>
</dbReference>
<evidence type="ECO:0000256" key="2">
    <source>
        <dbReference type="ARBA" id="ARBA00012452"/>
    </source>
</evidence>
<dbReference type="GO" id="GO:0006805">
    <property type="term" value="P:xenobiotic metabolic process"/>
    <property type="evidence" value="ECO:0000318"/>
    <property type="project" value="GO_Central"/>
</dbReference>
<dbReference type="PANTHER" id="PTHR11571:SF244">
    <property type="entry name" value="GLUTATHIONE TRANSFERASE"/>
    <property type="match status" value="1"/>
</dbReference>
<dbReference type="GO" id="GO:0005829">
    <property type="term" value="C:cytosol"/>
    <property type="evidence" value="ECO:0000318"/>
    <property type="project" value="GO_Central"/>
</dbReference>
<dbReference type="InterPro" id="IPR004046">
    <property type="entry name" value="GST_C"/>
</dbReference>
<dbReference type="PANTHER" id="PTHR11571">
    <property type="entry name" value="GLUTATHIONE S-TRANSFERASE"/>
    <property type="match status" value="1"/>
</dbReference>
<dbReference type="InterPro" id="IPR004045">
    <property type="entry name" value="Glutathione_S-Trfase_N"/>
</dbReference>
<reference evidence="6" key="3">
    <citation type="submission" date="2025-09" db="UniProtKB">
        <authorList>
            <consortium name="Ensembl"/>
        </authorList>
    </citation>
    <scope>IDENTIFICATION</scope>
</reference>
<dbReference type="Gene3D" id="1.20.1050.10">
    <property type="match status" value="1"/>
</dbReference>
<evidence type="ECO:0000259" key="4">
    <source>
        <dbReference type="PROSITE" id="PS50404"/>
    </source>
</evidence>
<protein>
    <recommendedName>
        <fullName evidence="2">glutathione transferase</fullName>
        <ecNumber evidence="2">2.5.1.18</ecNumber>
    </recommendedName>
</protein>
<name>A0A2I3SV32_PANTR</name>
<dbReference type="Gene3D" id="3.40.30.10">
    <property type="entry name" value="Glutaredoxin"/>
    <property type="match status" value="1"/>
</dbReference>
<dbReference type="Ensembl" id="ENSPTRT00000099764.1">
    <property type="protein sequence ID" value="ENSPTRP00000080854.1"/>
    <property type="gene ID" value="ENSPTRG00000048903.1"/>
</dbReference>
<dbReference type="GO" id="GO:0006749">
    <property type="term" value="P:glutathione metabolic process"/>
    <property type="evidence" value="ECO:0000318"/>
    <property type="project" value="GO_Central"/>
</dbReference>
<dbReference type="GeneTree" id="ENSGT00940000164034"/>
<dbReference type="SUPFAM" id="SSF47616">
    <property type="entry name" value="GST C-terminal domain-like"/>
    <property type="match status" value="1"/>
</dbReference>
<dbReference type="PROSITE" id="PS50405">
    <property type="entry name" value="GST_CTER"/>
    <property type="match status" value="1"/>
</dbReference>
<dbReference type="Proteomes" id="UP000002277">
    <property type="component" value="Chromosome 6"/>
</dbReference>
<dbReference type="GO" id="GO:0004364">
    <property type="term" value="F:glutathione transferase activity"/>
    <property type="evidence" value="ECO:0000318"/>
    <property type="project" value="GO_Central"/>
</dbReference>
<dbReference type="InterPro" id="IPR040079">
    <property type="entry name" value="Glutathione_S-Trfase"/>
</dbReference>
<dbReference type="InterPro" id="IPR036249">
    <property type="entry name" value="Thioredoxin-like_sf"/>
</dbReference>
<dbReference type="FunFam" id="1.20.1050.10:FF:000005">
    <property type="entry name" value="Glutathione S-transferase A1"/>
    <property type="match status" value="1"/>
</dbReference>
<dbReference type="InterPro" id="IPR003080">
    <property type="entry name" value="GST_alpha"/>
</dbReference>
<dbReference type="InterPro" id="IPR050213">
    <property type="entry name" value="GST_superfamily"/>
</dbReference>
<dbReference type="Pfam" id="PF02798">
    <property type="entry name" value="GST_N"/>
    <property type="match status" value="1"/>
</dbReference>
<feature type="domain" description="GST C-terminal" evidence="5">
    <location>
        <begin position="60"/>
        <end position="191"/>
    </location>
</feature>
<dbReference type="AlphaFoldDB" id="A0A2I3SV32"/>
<evidence type="ECO:0000313" key="7">
    <source>
        <dbReference type="Proteomes" id="UP000002277"/>
    </source>
</evidence>
<reference evidence="6 7" key="1">
    <citation type="journal article" date="2005" name="Nature">
        <title>Initial sequence of the chimpanzee genome and comparison with the human genome.</title>
        <authorList>
            <consortium name="Chimpanzee sequencing and analysis consortium"/>
        </authorList>
    </citation>
    <scope>NUCLEOTIDE SEQUENCE [LARGE SCALE GENOMIC DNA]</scope>
</reference>
<dbReference type="EC" id="2.5.1.18" evidence="2"/>
<keyword evidence="3" id="KW-0808">Transferase</keyword>
<evidence type="ECO:0000313" key="6">
    <source>
        <dbReference type="Ensembl" id="ENSPTRP00000080854.1"/>
    </source>
</evidence>
<evidence type="ECO:0000259" key="5">
    <source>
        <dbReference type="PROSITE" id="PS50405"/>
    </source>
</evidence>
<dbReference type="SFLD" id="SFLDS00019">
    <property type="entry name" value="Glutathione_Transferase_(cytos"/>
    <property type="match status" value="1"/>
</dbReference>
<dbReference type="InterPro" id="IPR010987">
    <property type="entry name" value="Glutathione-S-Trfase_C-like"/>
</dbReference>
<organism evidence="6 7">
    <name type="scientific">Pan troglodytes</name>
    <name type="common">Chimpanzee</name>
    <dbReference type="NCBI Taxonomy" id="9598"/>
    <lineage>
        <taxon>Eukaryota</taxon>
        <taxon>Metazoa</taxon>
        <taxon>Chordata</taxon>
        <taxon>Craniata</taxon>
        <taxon>Vertebrata</taxon>
        <taxon>Euteleostomi</taxon>
        <taxon>Mammalia</taxon>
        <taxon>Eutheria</taxon>
        <taxon>Euarchontoglires</taxon>
        <taxon>Primates</taxon>
        <taxon>Haplorrhini</taxon>
        <taxon>Catarrhini</taxon>
        <taxon>Hominidae</taxon>
        <taxon>Pan</taxon>
    </lineage>
</organism>
<dbReference type="InParanoid" id="A0A2I3SV32"/>
<accession>A0A2I3SV32</accession>
<evidence type="ECO:0000256" key="3">
    <source>
        <dbReference type="ARBA" id="ARBA00022679"/>
    </source>
</evidence>
<reference evidence="6" key="2">
    <citation type="submission" date="2025-08" db="UniProtKB">
        <authorList>
            <consortium name="Ensembl"/>
        </authorList>
    </citation>
    <scope>IDENTIFICATION</scope>
</reference>
<feature type="domain" description="GST N-terminal" evidence="4">
    <location>
        <begin position="3"/>
        <end position="82"/>
    </location>
</feature>
<dbReference type="EMBL" id="AACZ04022933">
    <property type="status" value="NOT_ANNOTATED_CDS"/>
    <property type="molecule type" value="Genomic_DNA"/>
</dbReference>
<dbReference type="SUPFAM" id="SSF52833">
    <property type="entry name" value="Thioredoxin-like"/>
    <property type="match status" value="1"/>
</dbReference>
<dbReference type="Bgee" id="ENSPTRG00000048903">
    <property type="expression patterns" value="Expressed in liver"/>
</dbReference>